<dbReference type="Proteomes" id="UP000184148">
    <property type="component" value="Unassembled WGS sequence"/>
</dbReference>
<dbReference type="RefSeq" id="WP_073240244.1">
    <property type="nucleotide sequence ID" value="NZ_FQUY01000042.1"/>
</dbReference>
<sequence length="615" mass="67717">MEVYISFGDYSEQVAEQLCESHQVVGVENTLDGVLAVASKTQAPEVLITNGTVLSGLSNGKINRGRVMLEKLDGIRNIWPKTKIVLILPENTPESFQKAVSSLGIYNIHLKNELTKDDLLKFIVEDKSYISPILPTVTPNIEPKTEVVEDKPREKLVEKFSVEKITGIFSKIKQEKHYSKDVNSQEESIIEETLLTKTTKTVDSSKLKTTIKTPTTILGLGNQNLNEWFKNTFSHTAEIVLAASSPEEFRTAVQQNQPDIAVIMRAGPTGGLPYADELAVFSCQYARHVIFIAGELDDEGKIMAETVKNAGGKVLSCPPGETISGEELVLLIQNTINETIYKDEQEEEITHSNEKNCGSAENFLQSISQVTDIFKKAVQRSSKDPDRAETEVMPINTARIPKHPSAITAGGVLLIVSPWRPGLAGRITAQAAKTFSEGGSNVAVICASGRSTAASWLGVTDEELILSDWRVPGSQVPVDRGNIKIWAVDPAKSLHMNIKEDLPYILKEARSKADYTVIDFGEDIDLAQSYIHQKEAVLLCVVPGSDPVEQKTSLLWLKRTLGQKENIVIGFDLREQGQIPEGVVSKLTITTTPEEALQNALKKNLDQYIWNEVIG</sequence>
<reference evidence="2" key="1">
    <citation type="submission" date="2016-11" db="EMBL/GenBank/DDBJ databases">
        <authorList>
            <person name="Varghese N."/>
            <person name="Submissions S."/>
        </authorList>
    </citation>
    <scope>NUCLEOTIDE SEQUENCE [LARGE SCALE GENOMIC DNA]</scope>
    <source>
        <strain evidence="2">DSM 12395</strain>
    </source>
</reference>
<organism evidence="1 2">
    <name type="scientific">Desulforamulus putei DSM 12395</name>
    <dbReference type="NCBI Taxonomy" id="1121429"/>
    <lineage>
        <taxon>Bacteria</taxon>
        <taxon>Bacillati</taxon>
        <taxon>Bacillota</taxon>
        <taxon>Clostridia</taxon>
        <taxon>Eubacteriales</taxon>
        <taxon>Peptococcaceae</taxon>
        <taxon>Desulforamulus</taxon>
    </lineage>
</organism>
<proteinExistence type="predicted"/>
<protein>
    <submittedName>
        <fullName evidence="1">Uncharacterized protein</fullName>
    </submittedName>
</protein>
<evidence type="ECO:0000313" key="1">
    <source>
        <dbReference type="EMBL" id="SHF61617.1"/>
    </source>
</evidence>
<evidence type="ECO:0000313" key="2">
    <source>
        <dbReference type="Proteomes" id="UP000184148"/>
    </source>
</evidence>
<dbReference type="OrthoDB" id="1808951at2"/>
<dbReference type="STRING" id="1121429.SAMN02745133_03099"/>
<accession>A0A1M5D413</accession>
<dbReference type="EMBL" id="FQUY01000042">
    <property type="protein sequence ID" value="SHF61617.1"/>
    <property type="molecule type" value="Genomic_DNA"/>
</dbReference>
<gene>
    <name evidence="1" type="ORF">SAMN02745133_03099</name>
</gene>
<keyword evidence="2" id="KW-1185">Reference proteome</keyword>
<dbReference type="AlphaFoldDB" id="A0A1M5D413"/>
<name>A0A1M5D413_9FIRM</name>